<dbReference type="AlphaFoldDB" id="A0A0E0MTT2"/>
<protein>
    <submittedName>
        <fullName evidence="1">Uncharacterized protein</fullName>
    </submittedName>
</protein>
<dbReference type="Gramene" id="ORUFI01G09890.1">
    <property type="protein sequence ID" value="ORUFI01G09890.1"/>
    <property type="gene ID" value="ORUFI01G09890"/>
</dbReference>
<sequence length="60" mass="6336">MEKIQGDRIMGAGVELDLPKRQLPITKLGSLAICKPSNMSGTLAHAKVLGVGFILPVAHI</sequence>
<name>A0A0E0MTT2_ORYRU</name>
<reference evidence="1" key="2">
    <citation type="submission" date="2015-06" db="UniProtKB">
        <authorList>
            <consortium name="EnsemblPlants"/>
        </authorList>
    </citation>
    <scope>IDENTIFICATION</scope>
</reference>
<dbReference type="HOGENOM" id="CLU_2945794_0_0_1"/>
<organism evidence="1 2">
    <name type="scientific">Oryza rufipogon</name>
    <name type="common">Brownbeard rice</name>
    <name type="synonym">Asian wild rice</name>
    <dbReference type="NCBI Taxonomy" id="4529"/>
    <lineage>
        <taxon>Eukaryota</taxon>
        <taxon>Viridiplantae</taxon>
        <taxon>Streptophyta</taxon>
        <taxon>Embryophyta</taxon>
        <taxon>Tracheophyta</taxon>
        <taxon>Spermatophyta</taxon>
        <taxon>Magnoliopsida</taxon>
        <taxon>Liliopsida</taxon>
        <taxon>Poales</taxon>
        <taxon>Poaceae</taxon>
        <taxon>BOP clade</taxon>
        <taxon>Oryzoideae</taxon>
        <taxon>Oryzeae</taxon>
        <taxon>Oryzinae</taxon>
        <taxon>Oryza</taxon>
    </lineage>
</organism>
<reference evidence="2" key="1">
    <citation type="submission" date="2013-06" db="EMBL/GenBank/DDBJ databases">
        <authorList>
            <person name="Zhao Q."/>
        </authorList>
    </citation>
    <scope>NUCLEOTIDE SEQUENCE</scope>
    <source>
        <strain evidence="2">cv. W1943</strain>
    </source>
</reference>
<evidence type="ECO:0000313" key="1">
    <source>
        <dbReference type="EnsemblPlants" id="ORUFI01G09890.1"/>
    </source>
</evidence>
<proteinExistence type="predicted"/>
<accession>A0A0E0MTT2</accession>
<dbReference type="Proteomes" id="UP000008022">
    <property type="component" value="Unassembled WGS sequence"/>
</dbReference>
<evidence type="ECO:0000313" key="2">
    <source>
        <dbReference type="Proteomes" id="UP000008022"/>
    </source>
</evidence>
<keyword evidence="2" id="KW-1185">Reference proteome</keyword>
<dbReference type="EnsemblPlants" id="ORUFI01G09890.1">
    <property type="protein sequence ID" value="ORUFI01G09890.1"/>
    <property type="gene ID" value="ORUFI01G09890"/>
</dbReference>